<dbReference type="InterPro" id="IPR001173">
    <property type="entry name" value="Glyco_trans_2-like"/>
</dbReference>
<keyword evidence="2" id="KW-0808">Transferase</keyword>
<dbReference type="AlphaFoldDB" id="A0A1Y3Z2H8"/>
<dbReference type="Pfam" id="PF00535">
    <property type="entry name" value="Glycos_transf_2"/>
    <property type="match status" value="1"/>
</dbReference>
<evidence type="ECO:0000313" key="2">
    <source>
        <dbReference type="EMBL" id="OUO01830.1"/>
    </source>
</evidence>
<dbReference type="CDD" id="cd02526">
    <property type="entry name" value="GT2_RfbF_like"/>
    <property type="match status" value="1"/>
</dbReference>
<dbReference type="EMBL" id="NFII01000004">
    <property type="protein sequence ID" value="OUO01830.1"/>
    <property type="molecule type" value="Genomic_DNA"/>
</dbReference>
<protein>
    <submittedName>
        <fullName evidence="2">Glycosyltransferase</fullName>
    </submittedName>
</protein>
<organism evidence="2 3">
    <name type="scientific">Bacteroides clarus</name>
    <dbReference type="NCBI Taxonomy" id="626929"/>
    <lineage>
        <taxon>Bacteria</taxon>
        <taxon>Pseudomonadati</taxon>
        <taxon>Bacteroidota</taxon>
        <taxon>Bacteroidia</taxon>
        <taxon>Bacteroidales</taxon>
        <taxon>Bacteroidaceae</taxon>
        <taxon>Bacteroides</taxon>
    </lineage>
</organism>
<dbReference type="RefSeq" id="WP_087425765.1">
    <property type="nucleotide sequence ID" value="NZ_CATZGC010000021.1"/>
</dbReference>
<name>A0A1Y3Z2H8_9BACE</name>
<dbReference type="InterPro" id="IPR029044">
    <property type="entry name" value="Nucleotide-diphossugar_trans"/>
</dbReference>
<evidence type="ECO:0000313" key="3">
    <source>
        <dbReference type="Proteomes" id="UP000195386"/>
    </source>
</evidence>
<dbReference type="Gene3D" id="3.90.550.10">
    <property type="entry name" value="Spore Coat Polysaccharide Biosynthesis Protein SpsA, Chain A"/>
    <property type="match status" value="1"/>
</dbReference>
<comment type="caution">
    <text evidence="2">The sequence shown here is derived from an EMBL/GenBank/DDBJ whole genome shotgun (WGS) entry which is preliminary data.</text>
</comment>
<accession>A0A1Y3Z2H8</accession>
<reference evidence="3" key="1">
    <citation type="submission" date="2017-04" db="EMBL/GenBank/DDBJ databases">
        <title>Function of individual gut microbiota members based on whole genome sequencing of pure cultures obtained from chicken caecum.</title>
        <authorList>
            <person name="Medvecky M."/>
            <person name="Cejkova D."/>
            <person name="Polansky O."/>
            <person name="Karasova D."/>
            <person name="Kubasova T."/>
            <person name="Cizek A."/>
            <person name="Rychlik I."/>
        </authorList>
    </citation>
    <scope>NUCLEOTIDE SEQUENCE [LARGE SCALE GENOMIC DNA]</scope>
    <source>
        <strain evidence="3">An43</strain>
    </source>
</reference>
<gene>
    <name evidence="2" type="ORF">B5F97_06315</name>
</gene>
<dbReference type="SUPFAM" id="SSF53448">
    <property type="entry name" value="Nucleotide-diphospho-sugar transferases"/>
    <property type="match status" value="1"/>
</dbReference>
<dbReference type="GO" id="GO:0016740">
    <property type="term" value="F:transferase activity"/>
    <property type="evidence" value="ECO:0007669"/>
    <property type="project" value="UniProtKB-KW"/>
</dbReference>
<proteinExistence type="predicted"/>
<feature type="domain" description="Glycosyltransferase 2-like" evidence="1">
    <location>
        <begin position="7"/>
        <end position="104"/>
    </location>
</feature>
<sequence length="288" mass="33412">MEKVICVLVLYNPNIDLLAKVVSAILPQVDLLWISDNSVESLNLSSILETSSKIVYKKMSGNIGIAAAQNYGINYAVEHNYNYLFYLDQDSIVPENIISKLLFQYRFLLSNSIIVGAVGPRAFNRCENKEYKGSVKKGKKINNEITEVTELISSASLIAVSNFEKTGLMDEELFIDGVDHEWCWRVSSRMNGRFFIVETVKLSHYLGEGDRYFLWKKVPIPTPFRTYYQFRNYFILLRRDYVPTYWKVSNGIKYVIKLFYYPLCISPRLLYLKKIAMGIRDGIFYKKI</sequence>
<dbReference type="Proteomes" id="UP000195386">
    <property type="component" value="Unassembled WGS sequence"/>
</dbReference>
<evidence type="ECO:0000259" key="1">
    <source>
        <dbReference type="Pfam" id="PF00535"/>
    </source>
</evidence>